<dbReference type="Proteomes" id="UP000018852">
    <property type="component" value="Unassembled WGS sequence"/>
</dbReference>
<sequence length="96" mass="10248">MNESTRKAALARPHCPCGRFVSRHKAVCSYCGRPLRGEPGQTAGAFTPVDEANLLHTLAADVYRDPDSTLAQIRLSDLATIVGLVLSALTPEEVTA</sequence>
<evidence type="ECO:0000313" key="1">
    <source>
        <dbReference type="EMBL" id="ETJ01113.1"/>
    </source>
</evidence>
<dbReference type="AlphaFoldDB" id="W1V530"/>
<name>W1V530_9ACTO</name>
<gene>
    <name evidence="1" type="ORF">Q605_AUC01127G0002</name>
</gene>
<accession>W1V530</accession>
<dbReference type="PATRIC" id="fig|1403939.3.peg.1948"/>
<organism evidence="1 2">
    <name type="scientific">Actinomyces urogenitalis DORA_12</name>
    <dbReference type="NCBI Taxonomy" id="1403939"/>
    <lineage>
        <taxon>Bacteria</taxon>
        <taxon>Bacillati</taxon>
        <taxon>Actinomycetota</taxon>
        <taxon>Actinomycetes</taxon>
        <taxon>Actinomycetales</taxon>
        <taxon>Actinomycetaceae</taxon>
        <taxon>Actinomyces</taxon>
    </lineage>
</organism>
<protein>
    <submittedName>
        <fullName evidence="1">Uncharacterized protein</fullName>
    </submittedName>
</protein>
<evidence type="ECO:0000313" key="2">
    <source>
        <dbReference type="Proteomes" id="UP000018852"/>
    </source>
</evidence>
<reference evidence="1 2" key="1">
    <citation type="submission" date="2013-12" db="EMBL/GenBank/DDBJ databases">
        <title>A Varibaculum cambriense genome reconstructed from a premature infant gut community with otherwise low bacterial novelty that shifts toward anaerobic metabolism during the third week of life.</title>
        <authorList>
            <person name="Brown C.T."/>
            <person name="Sharon I."/>
            <person name="Thomas B.C."/>
            <person name="Castelle C.J."/>
            <person name="Morowitz M.J."/>
            <person name="Banfield J.F."/>
        </authorList>
    </citation>
    <scope>NUCLEOTIDE SEQUENCE [LARGE SCALE GENOMIC DNA]</scope>
    <source>
        <strain evidence="2">DORA_12</strain>
    </source>
</reference>
<comment type="caution">
    <text evidence="1">The sequence shown here is derived from an EMBL/GenBank/DDBJ whole genome shotgun (WGS) entry which is preliminary data.</text>
</comment>
<dbReference type="EMBL" id="AZLV01001127">
    <property type="protein sequence ID" value="ETJ01113.1"/>
    <property type="molecule type" value="Genomic_DNA"/>
</dbReference>
<proteinExistence type="predicted"/>